<name>A0A0U5HSM8_9EURY</name>
<feature type="region of interest" description="Disordered" evidence="1">
    <location>
        <begin position="1"/>
        <end position="23"/>
    </location>
</feature>
<dbReference type="Proteomes" id="UP000066737">
    <property type="component" value="Chromosome I"/>
</dbReference>
<evidence type="ECO:0000256" key="1">
    <source>
        <dbReference type="SAM" id="MobiDB-lite"/>
    </source>
</evidence>
<dbReference type="AlphaFoldDB" id="A0A0U5HSM8"/>
<dbReference type="STRING" id="1407499.HHUB_1829"/>
<dbReference type="SUPFAM" id="SSF50118">
    <property type="entry name" value="Cell growth inhibitor/plasmid maintenance toxic component"/>
    <property type="match status" value="1"/>
</dbReference>
<dbReference type="GeneID" id="26658507"/>
<accession>A0A0U5HSM8</accession>
<dbReference type="OrthoDB" id="315488at2157"/>
<proteinExistence type="predicted"/>
<sequence>MSDEEPTPTFEPGDVVYGADPFDGDKQARPWLVLSNHEDRPFHGEQYIAVTLTTKSWLDGLLEIPDDDWIRGGTPEQSRIVSWGVQSLSSDDIAFWQGRLTQRLVDDAVASLVDELRQ</sequence>
<gene>
    <name evidence="2" type="ORF">HHUB_1829</name>
</gene>
<dbReference type="KEGG" id="hhb:Hhub_1829"/>
<dbReference type="RefSeq" id="WP_059056304.1">
    <property type="nucleotide sequence ID" value="NZ_CEML01000002.1"/>
</dbReference>
<evidence type="ECO:0000313" key="2">
    <source>
        <dbReference type="EMBL" id="CQH52308.1"/>
    </source>
</evidence>
<reference evidence="3" key="1">
    <citation type="journal article" date="2016" name="Environ. Microbiol.">
        <title>The complete genome of a viable archaeum isolated from 123-million-year-old rock salt.</title>
        <authorList>
            <person name="Jaakkola S.T."/>
            <person name="Pfeiffer F."/>
            <person name="Ravantti J.J."/>
            <person name="Guo Q."/>
            <person name="Liu Y."/>
            <person name="Chen X."/>
            <person name="Ma H."/>
            <person name="Yang C."/>
            <person name="Oksanen H.M."/>
            <person name="Bamford D.H."/>
        </authorList>
    </citation>
    <scope>NUCLEOTIDE SEQUENCE</scope>
    <source>
        <strain evidence="3">JI20-1</strain>
    </source>
</reference>
<protein>
    <submittedName>
        <fullName evidence="2">PemK family protein</fullName>
    </submittedName>
</protein>
<evidence type="ECO:0000313" key="3">
    <source>
        <dbReference type="Proteomes" id="UP000066737"/>
    </source>
</evidence>
<organism evidence="2 3">
    <name type="scientific">Halobacterium hubeiense</name>
    <dbReference type="NCBI Taxonomy" id="1407499"/>
    <lineage>
        <taxon>Archaea</taxon>
        <taxon>Methanobacteriati</taxon>
        <taxon>Methanobacteriota</taxon>
        <taxon>Stenosarchaea group</taxon>
        <taxon>Halobacteria</taxon>
        <taxon>Halobacteriales</taxon>
        <taxon>Halobacteriaceae</taxon>
        <taxon>Halobacterium</taxon>
    </lineage>
</organism>
<dbReference type="EMBL" id="LN831302">
    <property type="protein sequence ID" value="CQH52308.1"/>
    <property type="molecule type" value="Genomic_DNA"/>
</dbReference>
<keyword evidence="3" id="KW-1185">Reference proteome</keyword>